<dbReference type="GO" id="GO:0042597">
    <property type="term" value="C:periplasmic space"/>
    <property type="evidence" value="ECO:0007669"/>
    <property type="project" value="InterPro"/>
</dbReference>
<dbReference type="Pfam" id="PF05425">
    <property type="entry name" value="CopD"/>
    <property type="match status" value="1"/>
</dbReference>
<keyword evidence="6 9" id="KW-1133">Transmembrane helix</keyword>
<comment type="caution">
    <text evidence="13">The sequence shown here is derived from an EMBL/GenBank/DDBJ whole genome shotgun (WGS) entry which is preliminary data.</text>
</comment>
<gene>
    <name evidence="13" type="ORF">BCF44_115233</name>
</gene>
<dbReference type="Gene3D" id="2.60.40.1220">
    <property type="match status" value="1"/>
</dbReference>
<dbReference type="PANTHER" id="PTHR34820:SF4">
    <property type="entry name" value="INNER MEMBRANE PROTEIN YEBZ"/>
    <property type="match status" value="1"/>
</dbReference>
<organism evidence="13 14">
    <name type="scientific">Kutzneria buriramensis</name>
    <dbReference type="NCBI Taxonomy" id="1045776"/>
    <lineage>
        <taxon>Bacteria</taxon>
        <taxon>Bacillati</taxon>
        <taxon>Actinomycetota</taxon>
        <taxon>Actinomycetes</taxon>
        <taxon>Pseudonocardiales</taxon>
        <taxon>Pseudonocardiaceae</taxon>
        <taxon>Kutzneria</taxon>
    </lineage>
</organism>
<feature type="domain" description="CopC" evidence="11">
    <location>
        <begin position="25"/>
        <end position="120"/>
    </location>
</feature>
<evidence type="ECO:0000313" key="14">
    <source>
        <dbReference type="Proteomes" id="UP000256269"/>
    </source>
</evidence>
<dbReference type="Pfam" id="PF04234">
    <property type="entry name" value="CopC"/>
    <property type="match status" value="1"/>
</dbReference>
<dbReference type="InterPro" id="IPR014756">
    <property type="entry name" value="Ig_E-set"/>
</dbReference>
<sequence length="543" mass="56556">MRALLLVLAGVFAAMVATAGQASAHAVLESTTPTNGTVVDSAPSRVTLTFGEAVQVEPDGVHVIAPDGSSADNGKADHIDGRGDTVGVPLTSKAQGTFTVSWHVVSADSHPISGAFTFSIGHTSAAAPVAAPSSGSLTVSIVYWTFRGLEYASFALLVGAVAFVFWCWPAGSVHRGVRRLIGGSWLALLFATVGAALLQGPYGAGAGLDRLFDGNLFSSTLDIALGTGVIVRIVLLALAAPYLGEMLATVEWTPNRRAVFGGVGVLLLNALAWTWSMSGHAAAGLQADLALPVDVLHLDAMGVWVGGLVVLWRAKPPQEAAQRFSQVAFLCVAALVATGTYQSWRQLGSWAGFFDTDYGRLLLVKIAAVLVVLSAAYFSRKWVRSHVGKLRRPILVETAGAVIVLGLTAALVNAEPARTAEAATTPVVQATPDGQTLPFDTGGPGGKGSLKVYITPARTGPNLLDVTVEDPTGKPENVAELTVALTLKERDVGPLKIEMQRVGQGRYRAAEAQIPLPGAWQVAITVRTSDVDETTAAGTWSVS</sequence>
<dbReference type="OrthoDB" id="5242236at2"/>
<evidence type="ECO:0000256" key="4">
    <source>
        <dbReference type="ARBA" id="ARBA00022723"/>
    </source>
</evidence>
<keyword evidence="5 10" id="KW-0732">Signal</keyword>
<dbReference type="InterPro" id="IPR008457">
    <property type="entry name" value="Cu-R_CopD_dom"/>
</dbReference>
<evidence type="ECO:0000256" key="8">
    <source>
        <dbReference type="ARBA" id="ARBA00023136"/>
    </source>
</evidence>
<keyword evidence="14" id="KW-1185">Reference proteome</keyword>
<dbReference type="SUPFAM" id="SSF81296">
    <property type="entry name" value="E set domains"/>
    <property type="match status" value="1"/>
</dbReference>
<evidence type="ECO:0000259" key="12">
    <source>
        <dbReference type="Pfam" id="PF05425"/>
    </source>
</evidence>
<evidence type="ECO:0000256" key="3">
    <source>
        <dbReference type="ARBA" id="ARBA00022692"/>
    </source>
</evidence>
<dbReference type="InterPro" id="IPR007348">
    <property type="entry name" value="CopC_dom"/>
</dbReference>
<evidence type="ECO:0000256" key="7">
    <source>
        <dbReference type="ARBA" id="ARBA00023008"/>
    </source>
</evidence>
<dbReference type="PANTHER" id="PTHR34820">
    <property type="entry name" value="INNER MEMBRANE PROTEIN YEBZ"/>
    <property type="match status" value="1"/>
</dbReference>
<feature type="domain" description="Copper resistance protein D" evidence="12">
    <location>
        <begin position="319"/>
        <end position="411"/>
    </location>
</feature>
<feature type="transmembrane region" description="Helical" evidence="9">
    <location>
        <begin position="256"/>
        <end position="275"/>
    </location>
</feature>
<evidence type="ECO:0000256" key="9">
    <source>
        <dbReference type="SAM" id="Phobius"/>
    </source>
</evidence>
<comment type="subcellular location">
    <subcellularLocation>
        <location evidence="1">Cell membrane</location>
        <topology evidence="1">Multi-pass membrane protein</topology>
    </subcellularLocation>
</comment>
<evidence type="ECO:0000256" key="2">
    <source>
        <dbReference type="ARBA" id="ARBA00022475"/>
    </source>
</evidence>
<protein>
    <submittedName>
        <fullName evidence="13">Copper transport protein</fullName>
    </submittedName>
</protein>
<keyword evidence="4" id="KW-0479">Metal-binding</keyword>
<keyword evidence="3 9" id="KW-0812">Transmembrane</keyword>
<evidence type="ECO:0000313" key="13">
    <source>
        <dbReference type="EMBL" id="REH37229.1"/>
    </source>
</evidence>
<accession>A0A3E0H3V4</accession>
<dbReference type="EMBL" id="QUNO01000015">
    <property type="protein sequence ID" value="REH37229.1"/>
    <property type="molecule type" value="Genomic_DNA"/>
</dbReference>
<evidence type="ECO:0000256" key="6">
    <source>
        <dbReference type="ARBA" id="ARBA00022989"/>
    </source>
</evidence>
<feature type="chain" id="PRO_5039493876" evidence="10">
    <location>
        <begin position="20"/>
        <end position="543"/>
    </location>
</feature>
<feature type="signal peptide" evidence="10">
    <location>
        <begin position="1"/>
        <end position="19"/>
    </location>
</feature>
<feature type="transmembrane region" description="Helical" evidence="9">
    <location>
        <begin position="295"/>
        <end position="312"/>
    </location>
</feature>
<dbReference type="GO" id="GO:0005507">
    <property type="term" value="F:copper ion binding"/>
    <property type="evidence" value="ECO:0007669"/>
    <property type="project" value="InterPro"/>
</dbReference>
<dbReference type="GO" id="GO:0006825">
    <property type="term" value="P:copper ion transport"/>
    <property type="evidence" value="ECO:0007669"/>
    <property type="project" value="InterPro"/>
</dbReference>
<evidence type="ECO:0000256" key="5">
    <source>
        <dbReference type="ARBA" id="ARBA00022729"/>
    </source>
</evidence>
<dbReference type="InterPro" id="IPR008620">
    <property type="entry name" value="FixH"/>
</dbReference>
<feature type="transmembrane region" description="Helical" evidence="9">
    <location>
        <begin position="324"/>
        <end position="341"/>
    </location>
</feature>
<feature type="transmembrane region" description="Helical" evidence="9">
    <location>
        <begin position="151"/>
        <end position="168"/>
    </location>
</feature>
<proteinExistence type="predicted"/>
<dbReference type="Pfam" id="PF05751">
    <property type="entry name" value="FixH"/>
    <property type="match status" value="1"/>
</dbReference>
<reference evidence="13 14" key="1">
    <citation type="submission" date="2018-08" db="EMBL/GenBank/DDBJ databases">
        <title>Genomic Encyclopedia of Archaeal and Bacterial Type Strains, Phase II (KMG-II): from individual species to whole genera.</title>
        <authorList>
            <person name="Goeker M."/>
        </authorList>
    </citation>
    <scope>NUCLEOTIDE SEQUENCE [LARGE SCALE GENOMIC DNA]</scope>
    <source>
        <strain evidence="13 14">DSM 45791</strain>
    </source>
</reference>
<dbReference type="RefSeq" id="WP_116179366.1">
    <property type="nucleotide sequence ID" value="NZ_CP144375.1"/>
</dbReference>
<dbReference type="InterPro" id="IPR014755">
    <property type="entry name" value="Cu-Rt/internalin_Ig-like"/>
</dbReference>
<keyword evidence="7" id="KW-0186">Copper</keyword>
<evidence type="ECO:0000259" key="11">
    <source>
        <dbReference type="Pfam" id="PF04234"/>
    </source>
</evidence>
<keyword evidence="8 9" id="KW-0472">Membrane</keyword>
<feature type="transmembrane region" description="Helical" evidence="9">
    <location>
        <begin position="223"/>
        <end position="244"/>
    </location>
</feature>
<dbReference type="Proteomes" id="UP000256269">
    <property type="component" value="Unassembled WGS sequence"/>
</dbReference>
<name>A0A3E0H3V4_9PSEU</name>
<dbReference type="InterPro" id="IPR032694">
    <property type="entry name" value="CopC/D"/>
</dbReference>
<evidence type="ECO:0000256" key="1">
    <source>
        <dbReference type="ARBA" id="ARBA00004651"/>
    </source>
</evidence>
<keyword evidence="2" id="KW-1003">Cell membrane</keyword>
<feature type="transmembrane region" description="Helical" evidence="9">
    <location>
        <begin position="390"/>
        <end position="412"/>
    </location>
</feature>
<evidence type="ECO:0000256" key="10">
    <source>
        <dbReference type="SAM" id="SignalP"/>
    </source>
</evidence>
<dbReference type="AlphaFoldDB" id="A0A3E0H3V4"/>
<feature type="transmembrane region" description="Helical" evidence="9">
    <location>
        <begin position="180"/>
        <end position="203"/>
    </location>
</feature>
<feature type="transmembrane region" description="Helical" evidence="9">
    <location>
        <begin position="361"/>
        <end position="378"/>
    </location>
</feature>
<dbReference type="GO" id="GO:0046688">
    <property type="term" value="P:response to copper ion"/>
    <property type="evidence" value="ECO:0007669"/>
    <property type="project" value="InterPro"/>
</dbReference>
<dbReference type="GO" id="GO:0005886">
    <property type="term" value="C:plasma membrane"/>
    <property type="evidence" value="ECO:0007669"/>
    <property type="project" value="UniProtKB-SubCell"/>
</dbReference>